<accession>A0ABN3FFM4</accession>
<keyword evidence="2" id="KW-1185">Reference proteome</keyword>
<proteinExistence type="predicted"/>
<organism evidence="1 2">
    <name type="scientific">Streptomyces cuspidosporus</name>
    <dbReference type="NCBI Taxonomy" id="66882"/>
    <lineage>
        <taxon>Bacteria</taxon>
        <taxon>Bacillati</taxon>
        <taxon>Actinomycetota</taxon>
        <taxon>Actinomycetes</taxon>
        <taxon>Kitasatosporales</taxon>
        <taxon>Streptomycetaceae</taxon>
        <taxon>Streptomyces</taxon>
    </lineage>
</organism>
<evidence type="ECO:0000313" key="1">
    <source>
        <dbReference type="EMBL" id="GAA2329004.1"/>
    </source>
</evidence>
<comment type="caution">
    <text evidence="1">The sequence shown here is derived from an EMBL/GenBank/DDBJ whole genome shotgun (WGS) entry which is preliminary data.</text>
</comment>
<protein>
    <submittedName>
        <fullName evidence="1">Uncharacterized protein</fullName>
    </submittedName>
</protein>
<name>A0ABN3FFM4_9ACTN</name>
<dbReference type="EMBL" id="BAAASD010000003">
    <property type="protein sequence ID" value="GAA2329004.1"/>
    <property type="molecule type" value="Genomic_DNA"/>
</dbReference>
<evidence type="ECO:0000313" key="2">
    <source>
        <dbReference type="Proteomes" id="UP001500253"/>
    </source>
</evidence>
<sequence>MEAGRLWALPSARRGKGEPYRLAARRLARMMAPAGTIRLGAVTGRIPGPALGNSLRRGHSERRIFTGHVTSPGALSGADVPLVWLPYAQVAVRVGGLGVADLGLFLQGYVGGWITLE</sequence>
<gene>
    <name evidence="1" type="ORF">GCM10010246_09500</name>
</gene>
<reference evidence="1 2" key="1">
    <citation type="journal article" date="2019" name="Int. J. Syst. Evol. Microbiol.">
        <title>The Global Catalogue of Microorganisms (GCM) 10K type strain sequencing project: providing services to taxonomists for standard genome sequencing and annotation.</title>
        <authorList>
            <consortium name="The Broad Institute Genomics Platform"/>
            <consortium name="The Broad Institute Genome Sequencing Center for Infectious Disease"/>
            <person name="Wu L."/>
            <person name="Ma J."/>
        </authorList>
    </citation>
    <scope>NUCLEOTIDE SEQUENCE [LARGE SCALE GENOMIC DNA]</scope>
    <source>
        <strain evidence="1 2">JCM 4316</strain>
    </source>
</reference>
<dbReference type="Proteomes" id="UP001500253">
    <property type="component" value="Unassembled WGS sequence"/>
</dbReference>